<dbReference type="GO" id="GO:0030992">
    <property type="term" value="C:intraciliary transport particle B"/>
    <property type="evidence" value="ECO:0007669"/>
    <property type="project" value="InterPro"/>
</dbReference>
<dbReference type="PANTHER" id="PTHR33906:SF1">
    <property type="entry name" value="INTRAFLAGELLAR TRANSPORT PROTEIN 25 HOMOLOG"/>
    <property type="match status" value="1"/>
</dbReference>
<dbReference type="HOGENOM" id="CLU_468062_0_0_1"/>
<dbReference type="Gene3D" id="2.60.120.260">
    <property type="entry name" value="Galactose-binding domain-like"/>
    <property type="match status" value="1"/>
</dbReference>
<dbReference type="GO" id="GO:0042073">
    <property type="term" value="P:intraciliary transport"/>
    <property type="evidence" value="ECO:0007669"/>
    <property type="project" value="InterPro"/>
</dbReference>
<dbReference type="GO" id="GO:0005929">
    <property type="term" value="C:cilium"/>
    <property type="evidence" value="ECO:0007669"/>
    <property type="project" value="TreeGrafter"/>
</dbReference>
<dbReference type="AlphaFoldDB" id="F0VZN2"/>
<protein>
    <submittedName>
        <fullName evidence="1">Uncharacterized protein AlNc14C2G370</fullName>
    </submittedName>
</protein>
<dbReference type="InterPro" id="IPR008979">
    <property type="entry name" value="Galactose-bd-like_sf"/>
</dbReference>
<dbReference type="InterPro" id="IPR033558">
    <property type="entry name" value="IFT25"/>
</dbReference>
<name>F0VZN2_9STRA</name>
<accession>F0VZN2</accession>
<dbReference type="PANTHER" id="PTHR33906">
    <property type="entry name" value="INTRAFLAGELLAR TRANSPORT PROTEIN 25 HOMOLOG"/>
    <property type="match status" value="1"/>
</dbReference>
<organism evidence="1">
    <name type="scientific">Albugo laibachii Nc14</name>
    <dbReference type="NCBI Taxonomy" id="890382"/>
    <lineage>
        <taxon>Eukaryota</taxon>
        <taxon>Sar</taxon>
        <taxon>Stramenopiles</taxon>
        <taxon>Oomycota</taxon>
        <taxon>Peronosporomycetes</taxon>
        <taxon>Albuginales</taxon>
        <taxon>Albuginaceae</taxon>
        <taxon>Albugo</taxon>
    </lineage>
</organism>
<dbReference type="SUPFAM" id="SSF49785">
    <property type="entry name" value="Galactose-binding domain-like"/>
    <property type="match status" value="1"/>
</dbReference>
<evidence type="ECO:0000313" key="1">
    <source>
        <dbReference type="EMBL" id="CCA14262.1"/>
    </source>
</evidence>
<sequence>MPVPPMYRGSTKKEKKEFMDLYMVYDLRVRVLNASTRSRVYLMPVGACIDHKVMNRTCQFELQKPEGDITEQNWLNYFLSARISETNDYKKLDRDAKQLSMEANLQDADSRVVRLLADYMRILNMHDLEMFPVNDPKMAVAHLTNALRPATFRKMIQIELKKSQNKAMRGSTVAFVNWIKSQLQSFLKLESFLPDDSRQKVLNDKLLERNIARTKSRSVKVPWKNDGQKTVAVVSEKLKGTILGWVADDHEVVITPDRGADESVVTPSFIAQLRQQGVWLAIQDLAEPIPIQGFAQQKSKIRQVLKLNFQFATGTGYVVLRNVVFWIAEKDLPTGLGQVLLGNEVLRRLGYDPRQLLHDTRLRMTDVEFDRVESEGEVQNETVGACIQHKEVEITEEKVLVRDKKTSWFPEIQEQDPSEVQLILKQKVEDAKMHGCSDGYNCGSRMDLALDGEGAIINLATSFDPTHPPSGILDGGHATKWATTGSFPQEVIIQFGSSSSISRIKTWTRNVKQVAIEICSGSIPTKWDQLLDKKLNENEGNVQVENEQVVAREVTYLKIRIISGWSDFASVNRVSVEGSASRR</sequence>
<reference evidence="1" key="1">
    <citation type="journal article" date="2011" name="PLoS Biol.">
        <title>Gene gain and loss during evolution of obligate parasitism in the white rust pathogen of Arabidopsis thaliana.</title>
        <authorList>
            <person name="Kemen E."/>
            <person name="Gardiner A."/>
            <person name="Schultz-Larsen T."/>
            <person name="Kemen A.C."/>
            <person name="Balmuth A.L."/>
            <person name="Robert-Seilaniantz A."/>
            <person name="Bailey K."/>
            <person name="Holub E."/>
            <person name="Studholme D.J."/>
            <person name="Maclean D."/>
            <person name="Jones J.D."/>
        </authorList>
    </citation>
    <scope>NUCLEOTIDE SEQUENCE</scope>
</reference>
<reference evidence="1" key="2">
    <citation type="submission" date="2011-02" db="EMBL/GenBank/DDBJ databases">
        <authorList>
            <person name="MacLean D."/>
        </authorList>
    </citation>
    <scope>NUCLEOTIDE SEQUENCE</scope>
</reference>
<gene>
    <name evidence="1" type="primary">AlNc14C2G370</name>
    <name evidence="1" type="ORF">ALNC14_004050</name>
</gene>
<dbReference type="EMBL" id="FR824047">
    <property type="protein sequence ID" value="CCA14262.1"/>
    <property type="molecule type" value="Genomic_DNA"/>
</dbReference>
<proteinExistence type="predicted"/>